<dbReference type="AlphaFoldDB" id="A0A2J0Q6B7"/>
<dbReference type="Proteomes" id="UP000228496">
    <property type="component" value="Unassembled WGS sequence"/>
</dbReference>
<dbReference type="EMBL" id="PCXQ01000007">
    <property type="protein sequence ID" value="PJE50342.1"/>
    <property type="molecule type" value="Genomic_DNA"/>
</dbReference>
<evidence type="ECO:0000313" key="1">
    <source>
        <dbReference type="EMBL" id="PJE50342.1"/>
    </source>
</evidence>
<reference evidence="1 2" key="1">
    <citation type="submission" date="2017-09" db="EMBL/GenBank/DDBJ databases">
        <title>Depth-based differentiation of microbial function through sediment-hosted aquifers and enrichment of novel symbionts in the deep terrestrial subsurface.</title>
        <authorList>
            <person name="Probst A.J."/>
            <person name="Ladd B."/>
            <person name="Jarett J.K."/>
            <person name="Geller-Mcgrath D.E."/>
            <person name="Sieber C.M."/>
            <person name="Emerson J.B."/>
            <person name="Anantharaman K."/>
            <person name="Thomas B.C."/>
            <person name="Malmstrom R."/>
            <person name="Stieglmeier M."/>
            <person name="Klingl A."/>
            <person name="Woyke T."/>
            <person name="Ryan C.M."/>
            <person name="Banfield J.F."/>
        </authorList>
    </citation>
    <scope>NUCLEOTIDE SEQUENCE [LARGE SCALE GENOMIC DNA]</scope>
    <source>
        <strain evidence="1">CG10_big_fil_rev_8_21_14_0_10_36_16</strain>
    </source>
</reference>
<proteinExistence type="predicted"/>
<organism evidence="1 2">
    <name type="scientific">Candidatus Yanofskybacteria bacterium CG10_big_fil_rev_8_21_14_0_10_36_16</name>
    <dbReference type="NCBI Taxonomy" id="1975096"/>
    <lineage>
        <taxon>Bacteria</taxon>
        <taxon>Candidatus Yanofskyibacteriota</taxon>
    </lineage>
</organism>
<accession>A0A2J0Q6B7</accession>
<evidence type="ECO:0000313" key="2">
    <source>
        <dbReference type="Proteomes" id="UP000228496"/>
    </source>
</evidence>
<comment type="caution">
    <text evidence="1">The sequence shown here is derived from an EMBL/GenBank/DDBJ whole genome shotgun (WGS) entry which is preliminary data.</text>
</comment>
<gene>
    <name evidence="1" type="ORF">COV29_04150</name>
</gene>
<name>A0A2J0Q6B7_9BACT</name>
<sequence>MNHICDDCHLCIDKDDIAYNYISDEALEQACFSQFGKFLAKFSNRFICSKIVKIGLFSLPNWKGHAPFYVFDCLFCGNVNIDYAHGYTSEGLLYLSCNKCDSRVVLTIHKFYKENDCVPPPSFLESIKILFKLIFFLRKKT</sequence>
<protein>
    <submittedName>
        <fullName evidence="1">Uncharacterized protein</fullName>
    </submittedName>
</protein>